<dbReference type="AlphaFoldDB" id="A0A8K0K5N6"/>
<accession>A0A8K0K5N6</accession>
<organism evidence="2 3">
    <name type="scientific">Ladona fulva</name>
    <name type="common">Scarce chaser dragonfly</name>
    <name type="synonym">Libellula fulva</name>
    <dbReference type="NCBI Taxonomy" id="123851"/>
    <lineage>
        <taxon>Eukaryota</taxon>
        <taxon>Metazoa</taxon>
        <taxon>Ecdysozoa</taxon>
        <taxon>Arthropoda</taxon>
        <taxon>Hexapoda</taxon>
        <taxon>Insecta</taxon>
        <taxon>Pterygota</taxon>
        <taxon>Palaeoptera</taxon>
        <taxon>Odonata</taxon>
        <taxon>Epiprocta</taxon>
        <taxon>Anisoptera</taxon>
        <taxon>Libelluloidea</taxon>
        <taxon>Libellulidae</taxon>
        <taxon>Ladona</taxon>
    </lineage>
</organism>
<feature type="compositionally biased region" description="Basic and acidic residues" evidence="1">
    <location>
        <begin position="41"/>
        <end position="59"/>
    </location>
</feature>
<proteinExistence type="predicted"/>
<protein>
    <submittedName>
        <fullName evidence="2">Uncharacterized protein</fullName>
    </submittedName>
</protein>
<reference evidence="2" key="1">
    <citation type="submission" date="2013-04" db="EMBL/GenBank/DDBJ databases">
        <authorList>
            <person name="Qu J."/>
            <person name="Murali S.C."/>
            <person name="Bandaranaike D."/>
            <person name="Bellair M."/>
            <person name="Blankenburg K."/>
            <person name="Chao H."/>
            <person name="Dinh H."/>
            <person name="Doddapaneni H."/>
            <person name="Downs B."/>
            <person name="Dugan-Rocha S."/>
            <person name="Elkadiri S."/>
            <person name="Gnanaolivu R.D."/>
            <person name="Hernandez B."/>
            <person name="Javaid M."/>
            <person name="Jayaseelan J.C."/>
            <person name="Lee S."/>
            <person name="Li M."/>
            <person name="Ming W."/>
            <person name="Munidasa M."/>
            <person name="Muniz J."/>
            <person name="Nguyen L."/>
            <person name="Ongeri F."/>
            <person name="Osuji N."/>
            <person name="Pu L.-L."/>
            <person name="Puazo M."/>
            <person name="Qu C."/>
            <person name="Quiroz J."/>
            <person name="Raj R."/>
            <person name="Weissenberger G."/>
            <person name="Xin Y."/>
            <person name="Zou X."/>
            <person name="Han Y."/>
            <person name="Richards S."/>
            <person name="Worley K."/>
            <person name="Muzny D."/>
            <person name="Gibbs R."/>
        </authorList>
    </citation>
    <scope>NUCLEOTIDE SEQUENCE</scope>
    <source>
        <strain evidence="2">Sampled in the wild</strain>
    </source>
</reference>
<name>A0A8K0K5N6_LADFU</name>
<dbReference type="EMBL" id="KZ308392">
    <property type="protein sequence ID" value="KAG8228864.1"/>
    <property type="molecule type" value="Genomic_DNA"/>
</dbReference>
<comment type="caution">
    <text evidence="2">The sequence shown here is derived from an EMBL/GenBank/DDBJ whole genome shotgun (WGS) entry which is preliminary data.</text>
</comment>
<evidence type="ECO:0000313" key="2">
    <source>
        <dbReference type="EMBL" id="KAG8228864.1"/>
    </source>
</evidence>
<reference evidence="2" key="2">
    <citation type="submission" date="2017-10" db="EMBL/GenBank/DDBJ databases">
        <title>Ladona fulva Genome sequencing and assembly.</title>
        <authorList>
            <person name="Murali S."/>
            <person name="Richards S."/>
            <person name="Bandaranaike D."/>
            <person name="Bellair M."/>
            <person name="Blankenburg K."/>
            <person name="Chao H."/>
            <person name="Dinh H."/>
            <person name="Doddapaneni H."/>
            <person name="Dugan-Rocha S."/>
            <person name="Elkadiri S."/>
            <person name="Gnanaolivu R."/>
            <person name="Hernandez B."/>
            <person name="Skinner E."/>
            <person name="Javaid M."/>
            <person name="Lee S."/>
            <person name="Li M."/>
            <person name="Ming W."/>
            <person name="Munidasa M."/>
            <person name="Muniz J."/>
            <person name="Nguyen L."/>
            <person name="Hughes D."/>
            <person name="Osuji N."/>
            <person name="Pu L.-L."/>
            <person name="Puazo M."/>
            <person name="Qu C."/>
            <person name="Quiroz J."/>
            <person name="Raj R."/>
            <person name="Weissenberger G."/>
            <person name="Xin Y."/>
            <person name="Zou X."/>
            <person name="Han Y."/>
            <person name="Worley K."/>
            <person name="Muzny D."/>
            <person name="Gibbs R."/>
        </authorList>
    </citation>
    <scope>NUCLEOTIDE SEQUENCE</scope>
    <source>
        <strain evidence="2">Sampled in the wild</strain>
    </source>
</reference>
<evidence type="ECO:0000256" key="1">
    <source>
        <dbReference type="SAM" id="MobiDB-lite"/>
    </source>
</evidence>
<dbReference type="Proteomes" id="UP000792457">
    <property type="component" value="Unassembled WGS sequence"/>
</dbReference>
<gene>
    <name evidence="2" type="ORF">J437_LFUL008361</name>
</gene>
<keyword evidence="3" id="KW-1185">Reference proteome</keyword>
<evidence type="ECO:0000313" key="3">
    <source>
        <dbReference type="Proteomes" id="UP000792457"/>
    </source>
</evidence>
<feature type="region of interest" description="Disordered" evidence="1">
    <location>
        <begin position="33"/>
        <end position="59"/>
    </location>
</feature>
<sequence length="77" mass="8935">MSRMWVRSYASQNIEDNSSQIRSQYCWSNENQETGMGWTRSKNEEETRGTAEKMMDRRCQGRSAATWGLGRMATSCQ</sequence>